<gene>
    <name evidence="2" type="ORF">EDC65_1996</name>
</gene>
<dbReference type="Proteomes" id="UP000278222">
    <property type="component" value="Unassembled WGS sequence"/>
</dbReference>
<dbReference type="SUPFAM" id="SSF53448">
    <property type="entry name" value="Nucleotide-diphospho-sugar transferases"/>
    <property type="match status" value="1"/>
</dbReference>
<dbReference type="Gene3D" id="3.90.550.10">
    <property type="entry name" value="Spore Coat Polysaccharide Biosynthesis Protein SpsA, Chain A"/>
    <property type="match status" value="1"/>
</dbReference>
<reference evidence="2 3" key="1">
    <citation type="submission" date="2018-11" db="EMBL/GenBank/DDBJ databases">
        <title>Genomic Encyclopedia of Type Strains, Phase IV (KMG-IV): sequencing the most valuable type-strain genomes for metagenomic binning, comparative biology and taxonomic classification.</title>
        <authorList>
            <person name="Goeker M."/>
        </authorList>
    </citation>
    <scope>NUCLEOTIDE SEQUENCE [LARGE SCALE GENOMIC DNA]</scope>
    <source>
        <strain evidence="2 3">DSM 5900</strain>
    </source>
</reference>
<proteinExistence type="predicted"/>
<evidence type="ECO:0000256" key="1">
    <source>
        <dbReference type="SAM" id="MobiDB-lite"/>
    </source>
</evidence>
<accession>A0A3N1MBS1</accession>
<comment type="caution">
    <text evidence="2">The sequence shown here is derived from an EMBL/GenBank/DDBJ whole genome shotgun (WGS) entry which is preliminary data.</text>
</comment>
<dbReference type="OrthoDB" id="7157498at2"/>
<dbReference type="EMBL" id="RJKX01000013">
    <property type="protein sequence ID" value="ROQ00200.1"/>
    <property type="molecule type" value="Genomic_DNA"/>
</dbReference>
<feature type="compositionally biased region" description="Low complexity" evidence="1">
    <location>
        <begin position="310"/>
        <end position="322"/>
    </location>
</feature>
<feature type="region of interest" description="Disordered" evidence="1">
    <location>
        <begin position="310"/>
        <end position="332"/>
    </location>
</feature>
<protein>
    <recommendedName>
        <fullName evidence="4">Glycosyl transferase family 8</fullName>
    </recommendedName>
</protein>
<dbReference type="RefSeq" id="WP_123689504.1">
    <property type="nucleotide sequence ID" value="NZ_AP019700.1"/>
</dbReference>
<feature type="compositionally biased region" description="Acidic residues" evidence="1">
    <location>
        <begin position="323"/>
        <end position="332"/>
    </location>
</feature>
<evidence type="ECO:0000313" key="3">
    <source>
        <dbReference type="Proteomes" id="UP000278222"/>
    </source>
</evidence>
<evidence type="ECO:0008006" key="4">
    <source>
        <dbReference type="Google" id="ProtNLM"/>
    </source>
</evidence>
<evidence type="ECO:0000313" key="2">
    <source>
        <dbReference type="EMBL" id="ROQ00200.1"/>
    </source>
</evidence>
<keyword evidence="3" id="KW-1185">Reference proteome</keyword>
<name>A0A3N1MBS1_9PROT</name>
<dbReference type="AlphaFoldDB" id="A0A3N1MBS1"/>
<sequence length="332" mass="36855">MLSADLRAIGGAAPLTPRTIIVTGCDQRQFSLAWGLLRSLTRNGLHRRHALGFIDAGLTETQRRGLPQDGIAIARAGWDFDFPTRSHLERIAPGLCALYGKLRMRELFPGYDIYVWLDADTWVQDPGALPVIVEEAARTGLVAAYELDRAYLTGRIGRVIWSKYRDWYGEAFGPEIAADMYLKPMLNVGVYGIAAWAPHWSVWEWRYRSGLQAQQLGQEASIFMTDQLSLNVAVHHHRLPVALLPASFNWLCHLAPPMWDAEAGHLVAPAPPYEPVRIVHLSGSAKTKPPLLPGRSGGYFTTSLRYPLQVEPAPADQQPAETAADEDEEVEA</sequence>
<organism evidence="2 3">
    <name type="scientific">Stella humosa</name>
    <dbReference type="NCBI Taxonomy" id="94"/>
    <lineage>
        <taxon>Bacteria</taxon>
        <taxon>Pseudomonadati</taxon>
        <taxon>Pseudomonadota</taxon>
        <taxon>Alphaproteobacteria</taxon>
        <taxon>Rhodospirillales</taxon>
        <taxon>Stellaceae</taxon>
        <taxon>Stella</taxon>
    </lineage>
</organism>
<dbReference type="InterPro" id="IPR029044">
    <property type="entry name" value="Nucleotide-diphossugar_trans"/>
</dbReference>